<feature type="compositionally biased region" description="Gly residues" evidence="1">
    <location>
        <begin position="223"/>
        <end position="234"/>
    </location>
</feature>
<dbReference type="EMBL" id="AEYP01089956">
    <property type="status" value="NOT_ANNOTATED_CDS"/>
    <property type="molecule type" value="Genomic_DNA"/>
</dbReference>
<dbReference type="HOGENOM" id="CLU_764962_0_0_1"/>
<dbReference type="InParanoid" id="M3Z8Z3"/>
<feature type="compositionally biased region" description="Polar residues" evidence="1">
    <location>
        <begin position="323"/>
        <end position="347"/>
    </location>
</feature>
<evidence type="ECO:0000256" key="1">
    <source>
        <dbReference type="SAM" id="MobiDB-lite"/>
    </source>
</evidence>
<sequence>MATRARPPRREASGWGVRRGDTWIRKAGAGAPMLVPGAPGGGGRKGLLGSWGEGVLGALDAGFRGPGLLGGVWDPRIGGGGWGDSDSPVGGGLVGSSDALVYGGFRGCLFRSPRLEEWGARTANLKGLRGLAWGLRRARGPWSPCGLQNSESPHVDPRLLRLRGAGSTQVKPSVLPGHSSIHPSIRMPVSSSSRPLVPSASVSPSAPGCGRAHLTFQIRDPWGVGGGGGDGGRPGRQSERVSASQAAGRVRALVGGGRRRVGCATRPAAPVCADARRLPCRCSRGQPAFAWHRLGAKRHLPLPTCWDPSSPHPRPLLAPGTPPKSTNGSVHSHISVYSASPGSTACDTPSPAPPHPVKWPVA</sequence>
<dbReference type="AlphaFoldDB" id="M3Z8Z3"/>
<feature type="compositionally biased region" description="Pro residues" evidence="1">
    <location>
        <begin position="350"/>
        <end position="362"/>
    </location>
</feature>
<feature type="region of interest" description="Disordered" evidence="1">
    <location>
        <begin position="220"/>
        <end position="247"/>
    </location>
</feature>
<feature type="region of interest" description="Disordered" evidence="1">
    <location>
        <begin position="169"/>
        <end position="204"/>
    </location>
</feature>
<evidence type="ECO:0000313" key="2">
    <source>
        <dbReference type="Ensembl" id="ENSMPUP00000020057.1"/>
    </source>
</evidence>
<name>M3Z8Z3_MUSPF</name>
<feature type="compositionally biased region" description="Pro residues" evidence="1">
    <location>
        <begin position="313"/>
        <end position="322"/>
    </location>
</feature>
<proteinExistence type="predicted"/>
<feature type="region of interest" description="Disordered" evidence="1">
    <location>
        <begin position="313"/>
        <end position="362"/>
    </location>
</feature>
<dbReference type="Ensembl" id="ENSMPUT00000020344.1">
    <property type="protein sequence ID" value="ENSMPUP00000020057.1"/>
    <property type="gene ID" value="ENSMPUG00000020192.1"/>
</dbReference>
<reference evidence="2" key="1">
    <citation type="submission" date="2024-06" db="UniProtKB">
        <authorList>
            <consortium name="Ensembl"/>
        </authorList>
    </citation>
    <scope>IDENTIFICATION</scope>
</reference>
<protein>
    <submittedName>
        <fullName evidence="2">Uncharacterized protein</fullName>
    </submittedName>
</protein>
<feature type="compositionally biased region" description="Low complexity" evidence="1">
    <location>
        <begin position="188"/>
        <end position="204"/>
    </location>
</feature>
<accession>M3Z8Z3</accession>
<organism evidence="2">
    <name type="scientific">Mustela putorius furo</name>
    <name type="common">European domestic ferret</name>
    <name type="synonym">Mustela furo</name>
    <dbReference type="NCBI Taxonomy" id="9669"/>
    <lineage>
        <taxon>Eukaryota</taxon>
        <taxon>Metazoa</taxon>
        <taxon>Chordata</taxon>
        <taxon>Craniata</taxon>
        <taxon>Vertebrata</taxon>
        <taxon>Euteleostomi</taxon>
        <taxon>Mammalia</taxon>
        <taxon>Eutheria</taxon>
        <taxon>Laurasiatheria</taxon>
        <taxon>Carnivora</taxon>
        <taxon>Caniformia</taxon>
        <taxon>Musteloidea</taxon>
        <taxon>Mustelidae</taxon>
        <taxon>Mustelinae</taxon>
        <taxon>Mustela</taxon>
    </lineage>
</organism>